<keyword evidence="2" id="KW-0012">Acyltransferase</keyword>
<evidence type="ECO:0000256" key="2">
    <source>
        <dbReference type="ARBA" id="ARBA00023315"/>
    </source>
</evidence>
<organism evidence="5 6">
    <name type="scientific">Algivirga pacifica</name>
    <dbReference type="NCBI Taxonomy" id="1162670"/>
    <lineage>
        <taxon>Bacteria</taxon>
        <taxon>Pseudomonadati</taxon>
        <taxon>Bacteroidota</taxon>
        <taxon>Cytophagia</taxon>
        <taxon>Cytophagales</taxon>
        <taxon>Flammeovirgaceae</taxon>
        <taxon>Algivirga</taxon>
    </lineage>
</organism>
<gene>
    <name evidence="5" type="ORF">GCM10023331_39130</name>
</gene>
<sequence length="333" mass="36845">MNMPKNFSIKGVGKYLPKNCLESHEIEAELGLPSQWYAQRVGVETRYRVTDETCTQMGVEALREALSDAQMEISDLDGIIAASATFDYVIPNRSTLIKEAFFEAETLDFPCFDINTVCTSFITALDYASTLLQGEEYQNIAIVSSEIASHGLSSNRPETYGLFGDAAAAVIVSKSSTGENLRYMQKTYSEGVRSTIIRGGGNAYHPKNNPYEMDLYSFDMAGTHLLRIVNKYIYDYMDRFFEKTSTHLSEVDWIVPHQTSLFGMNLLTKINRGKSDNIINQLSVYGNCVAASIPLTLVNSIKEGVIKEGDRCLLLGTAAGVSICGLLLNYSKS</sequence>
<dbReference type="Pfam" id="PF08541">
    <property type="entry name" value="ACP_syn_III_C"/>
    <property type="match status" value="1"/>
</dbReference>
<protein>
    <submittedName>
        <fullName evidence="5">Beta-ketoacyl-ACP synthase III</fullName>
    </submittedName>
</protein>
<comment type="caution">
    <text evidence="5">The sequence shown here is derived from an EMBL/GenBank/DDBJ whole genome shotgun (WGS) entry which is preliminary data.</text>
</comment>
<dbReference type="Pfam" id="PF08545">
    <property type="entry name" value="ACP_syn_III"/>
    <property type="match status" value="1"/>
</dbReference>
<dbReference type="InterPro" id="IPR013747">
    <property type="entry name" value="ACP_syn_III_C"/>
</dbReference>
<accession>A0ABP9DPK1</accession>
<evidence type="ECO:0000259" key="3">
    <source>
        <dbReference type="Pfam" id="PF08541"/>
    </source>
</evidence>
<keyword evidence="6" id="KW-1185">Reference proteome</keyword>
<name>A0ABP9DPK1_9BACT</name>
<proteinExistence type="predicted"/>
<keyword evidence="1" id="KW-0808">Transferase</keyword>
<evidence type="ECO:0000313" key="5">
    <source>
        <dbReference type="EMBL" id="GAA4850633.1"/>
    </source>
</evidence>
<dbReference type="InterPro" id="IPR013751">
    <property type="entry name" value="ACP_syn_III_N"/>
</dbReference>
<evidence type="ECO:0000256" key="1">
    <source>
        <dbReference type="ARBA" id="ARBA00022679"/>
    </source>
</evidence>
<dbReference type="Proteomes" id="UP001500298">
    <property type="component" value="Unassembled WGS sequence"/>
</dbReference>
<dbReference type="PANTHER" id="PTHR34069:SF2">
    <property type="entry name" value="BETA-KETOACYL-[ACYL-CARRIER-PROTEIN] SYNTHASE III"/>
    <property type="match status" value="1"/>
</dbReference>
<dbReference type="SUPFAM" id="SSF53901">
    <property type="entry name" value="Thiolase-like"/>
    <property type="match status" value="1"/>
</dbReference>
<feature type="domain" description="Beta-ketoacyl-[acyl-carrier-protein] synthase III N-terminal" evidence="4">
    <location>
        <begin position="112"/>
        <end position="179"/>
    </location>
</feature>
<dbReference type="CDD" id="cd00830">
    <property type="entry name" value="KAS_III"/>
    <property type="match status" value="1"/>
</dbReference>
<evidence type="ECO:0000259" key="4">
    <source>
        <dbReference type="Pfam" id="PF08545"/>
    </source>
</evidence>
<reference evidence="6" key="1">
    <citation type="journal article" date="2019" name="Int. J. Syst. Evol. Microbiol.">
        <title>The Global Catalogue of Microorganisms (GCM) 10K type strain sequencing project: providing services to taxonomists for standard genome sequencing and annotation.</title>
        <authorList>
            <consortium name="The Broad Institute Genomics Platform"/>
            <consortium name="The Broad Institute Genome Sequencing Center for Infectious Disease"/>
            <person name="Wu L."/>
            <person name="Ma J."/>
        </authorList>
    </citation>
    <scope>NUCLEOTIDE SEQUENCE [LARGE SCALE GENOMIC DNA]</scope>
    <source>
        <strain evidence="6">JCM 18326</strain>
    </source>
</reference>
<dbReference type="EMBL" id="BAABJX010000065">
    <property type="protein sequence ID" value="GAA4850633.1"/>
    <property type="molecule type" value="Genomic_DNA"/>
</dbReference>
<dbReference type="InterPro" id="IPR016039">
    <property type="entry name" value="Thiolase-like"/>
</dbReference>
<evidence type="ECO:0000313" key="6">
    <source>
        <dbReference type="Proteomes" id="UP001500298"/>
    </source>
</evidence>
<dbReference type="PANTHER" id="PTHR34069">
    <property type="entry name" value="3-OXOACYL-[ACYL-CARRIER-PROTEIN] SYNTHASE 3"/>
    <property type="match status" value="1"/>
</dbReference>
<dbReference type="Gene3D" id="3.40.47.10">
    <property type="match status" value="2"/>
</dbReference>
<feature type="domain" description="Beta-ketoacyl-[acyl-carrier-protein] synthase III C-terminal" evidence="3">
    <location>
        <begin position="242"/>
        <end position="330"/>
    </location>
</feature>